<feature type="transmembrane region" description="Helical" evidence="1">
    <location>
        <begin position="64"/>
        <end position="85"/>
    </location>
</feature>
<keyword evidence="1" id="KW-1133">Transmembrane helix</keyword>
<dbReference type="AlphaFoldDB" id="A0AAV7H1U8"/>
<dbReference type="EMBL" id="JAGFBR010000008">
    <property type="protein sequence ID" value="KAH0463016.1"/>
    <property type="molecule type" value="Genomic_DNA"/>
</dbReference>
<sequence>MGPGGRSTRSQLATVVKTVVAFHIGNYGYNMLLDDVGNCLSCTNVPIDCSHPQRRRVISKMISFLHSQSCCCCSFLIILFAQIFFCNIAAENSVQCKLLCNLRIKCASFGFLKIKINNYLNICLMCFFFLENVRSVEH</sequence>
<organism evidence="2 3">
    <name type="scientific">Dendrobium chrysotoxum</name>
    <name type="common">Orchid</name>
    <dbReference type="NCBI Taxonomy" id="161865"/>
    <lineage>
        <taxon>Eukaryota</taxon>
        <taxon>Viridiplantae</taxon>
        <taxon>Streptophyta</taxon>
        <taxon>Embryophyta</taxon>
        <taxon>Tracheophyta</taxon>
        <taxon>Spermatophyta</taxon>
        <taxon>Magnoliopsida</taxon>
        <taxon>Liliopsida</taxon>
        <taxon>Asparagales</taxon>
        <taxon>Orchidaceae</taxon>
        <taxon>Epidendroideae</taxon>
        <taxon>Malaxideae</taxon>
        <taxon>Dendrobiinae</taxon>
        <taxon>Dendrobium</taxon>
    </lineage>
</organism>
<dbReference type="Proteomes" id="UP000775213">
    <property type="component" value="Unassembled WGS sequence"/>
</dbReference>
<accession>A0AAV7H1U8</accession>
<evidence type="ECO:0000256" key="1">
    <source>
        <dbReference type="SAM" id="Phobius"/>
    </source>
</evidence>
<protein>
    <submittedName>
        <fullName evidence="2">Uncharacterized protein</fullName>
    </submittedName>
</protein>
<evidence type="ECO:0000313" key="3">
    <source>
        <dbReference type="Proteomes" id="UP000775213"/>
    </source>
</evidence>
<reference evidence="2 3" key="1">
    <citation type="journal article" date="2021" name="Hortic Res">
        <title>Chromosome-scale assembly of the Dendrobium chrysotoxum genome enhances the understanding of orchid evolution.</title>
        <authorList>
            <person name="Zhang Y."/>
            <person name="Zhang G.Q."/>
            <person name="Zhang D."/>
            <person name="Liu X.D."/>
            <person name="Xu X.Y."/>
            <person name="Sun W.H."/>
            <person name="Yu X."/>
            <person name="Zhu X."/>
            <person name="Wang Z.W."/>
            <person name="Zhao X."/>
            <person name="Zhong W.Y."/>
            <person name="Chen H."/>
            <person name="Yin W.L."/>
            <person name="Huang T."/>
            <person name="Niu S.C."/>
            <person name="Liu Z.J."/>
        </authorList>
    </citation>
    <scope>NUCLEOTIDE SEQUENCE [LARGE SCALE GENOMIC DNA]</scope>
    <source>
        <strain evidence="2">Lindl</strain>
    </source>
</reference>
<gene>
    <name evidence="2" type="ORF">IEQ34_007598</name>
</gene>
<proteinExistence type="predicted"/>
<comment type="caution">
    <text evidence="2">The sequence shown here is derived from an EMBL/GenBank/DDBJ whole genome shotgun (WGS) entry which is preliminary data.</text>
</comment>
<name>A0AAV7H1U8_DENCH</name>
<evidence type="ECO:0000313" key="2">
    <source>
        <dbReference type="EMBL" id="KAH0463016.1"/>
    </source>
</evidence>
<keyword evidence="1" id="KW-0812">Transmembrane</keyword>
<keyword evidence="3" id="KW-1185">Reference proteome</keyword>
<keyword evidence="1" id="KW-0472">Membrane</keyword>